<dbReference type="WBParaSite" id="ACRNAN_scaffold3746.g28172.t1">
    <property type="protein sequence ID" value="ACRNAN_scaffold3746.g28172.t1"/>
    <property type="gene ID" value="ACRNAN_scaffold3746.g28172"/>
</dbReference>
<evidence type="ECO:0000256" key="1">
    <source>
        <dbReference type="SAM" id="MobiDB-lite"/>
    </source>
</evidence>
<name>A0A914DSN1_9BILA</name>
<evidence type="ECO:0000313" key="3">
    <source>
        <dbReference type="WBParaSite" id="ACRNAN_scaffold3746.g28172.t1"/>
    </source>
</evidence>
<dbReference type="AlphaFoldDB" id="A0A914DSN1"/>
<dbReference type="Proteomes" id="UP000887540">
    <property type="component" value="Unplaced"/>
</dbReference>
<organism evidence="2 3">
    <name type="scientific">Acrobeloides nanus</name>
    <dbReference type="NCBI Taxonomy" id="290746"/>
    <lineage>
        <taxon>Eukaryota</taxon>
        <taxon>Metazoa</taxon>
        <taxon>Ecdysozoa</taxon>
        <taxon>Nematoda</taxon>
        <taxon>Chromadorea</taxon>
        <taxon>Rhabditida</taxon>
        <taxon>Tylenchina</taxon>
        <taxon>Cephalobomorpha</taxon>
        <taxon>Cephaloboidea</taxon>
        <taxon>Cephalobidae</taxon>
        <taxon>Acrobeloides</taxon>
    </lineage>
</organism>
<evidence type="ECO:0000313" key="2">
    <source>
        <dbReference type="Proteomes" id="UP000887540"/>
    </source>
</evidence>
<accession>A0A914DSN1</accession>
<reference evidence="3" key="1">
    <citation type="submission" date="2022-11" db="UniProtKB">
        <authorList>
            <consortium name="WormBaseParasite"/>
        </authorList>
    </citation>
    <scope>IDENTIFICATION</scope>
</reference>
<protein>
    <submittedName>
        <fullName evidence="3">Uncharacterized protein</fullName>
    </submittedName>
</protein>
<keyword evidence="2" id="KW-1185">Reference proteome</keyword>
<proteinExistence type="predicted"/>
<feature type="region of interest" description="Disordered" evidence="1">
    <location>
        <begin position="1"/>
        <end position="64"/>
    </location>
</feature>
<sequence>MSNFDEVKLGSPPPYPGKPELPHENNGQTNLPTTNNQVPVYPNSYGSYPNATSTPIPPRNVGYPNPPPVQPAYIIESYGNGNQCYYVDGRRPRTYIVVSSNYRRRRAMYGGLGLL</sequence>
<feature type="compositionally biased region" description="Polar residues" evidence="1">
    <location>
        <begin position="25"/>
        <end position="54"/>
    </location>
</feature>